<evidence type="ECO:0000313" key="2">
    <source>
        <dbReference type="Proteomes" id="UP000789366"/>
    </source>
</evidence>
<reference evidence="1" key="1">
    <citation type="submission" date="2021-06" db="EMBL/GenBank/DDBJ databases">
        <authorList>
            <person name="Kallberg Y."/>
            <person name="Tangrot J."/>
            <person name="Rosling A."/>
        </authorList>
    </citation>
    <scope>NUCLEOTIDE SEQUENCE</scope>
    <source>
        <strain evidence="1">28 12/20/2015</strain>
    </source>
</reference>
<gene>
    <name evidence="1" type="ORF">SPELUC_LOCUS9500</name>
</gene>
<proteinExistence type="predicted"/>
<protein>
    <submittedName>
        <fullName evidence="1">11640_t:CDS:1</fullName>
    </submittedName>
</protein>
<comment type="caution">
    <text evidence="1">The sequence shown here is derived from an EMBL/GenBank/DDBJ whole genome shotgun (WGS) entry which is preliminary data.</text>
</comment>
<evidence type="ECO:0000313" key="1">
    <source>
        <dbReference type="EMBL" id="CAG8667160.1"/>
    </source>
</evidence>
<dbReference type="Proteomes" id="UP000789366">
    <property type="component" value="Unassembled WGS sequence"/>
</dbReference>
<sequence length="144" mass="16551">KNGYEIGIGENTGPMHKDHYKKSVSDFVNVIKVARAQHISFQTKCIEESGINPLSSKIQNDLKRILVPFFQDLPTKEDDIINAVFLCKRFLIHRNLLNRTSRLSKTAIKNSQIFRESIENIQLVQYDKKPVKLGSIVSPRTNRE</sequence>
<organism evidence="1 2">
    <name type="scientific">Cetraspora pellucida</name>
    <dbReference type="NCBI Taxonomy" id="1433469"/>
    <lineage>
        <taxon>Eukaryota</taxon>
        <taxon>Fungi</taxon>
        <taxon>Fungi incertae sedis</taxon>
        <taxon>Mucoromycota</taxon>
        <taxon>Glomeromycotina</taxon>
        <taxon>Glomeromycetes</taxon>
        <taxon>Diversisporales</taxon>
        <taxon>Gigasporaceae</taxon>
        <taxon>Cetraspora</taxon>
    </lineage>
</organism>
<name>A0ACA9NTQ4_9GLOM</name>
<accession>A0ACA9NTQ4</accession>
<feature type="non-terminal residue" evidence="1">
    <location>
        <position position="1"/>
    </location>
</feature>
<dbReference type="EMBL" id="CAJVPW010016088">
    <property type="protein sequence ID" value="CAG8667160.1"/>
    <property type="molecule type" value="Genomic_DNA"/>
</dbReference>
<keyword evidence="2" id="KW-1185">Reference proteome</keyword>